<comment type="caution">
    <text evidence="6">The sequence shown here is derived from an EMBL/GenBank/DDBJ whole genome shotgun (WGS) entry which is preliminary data.</text>
</comment>
<evidence type="ECO:0000256" key="4">
    <source>
        <dbReference type="ARBA" id="ARBA00023163"/>
    </source>
</evidence>
<dbReference type="Pfam" id="PF13377">
    <property type="entry name" value="Peripla_BP_3"/>
    <property type="match status" value="1"/>
</dbReference>
<dbReference type="PANTHER" id="PTHR30146">
    <property type="entry name" value="LACI-RELATED TRANSCRIPTIONAL REPRESSOR"/>
    <property type="match status" value="1"/>
</dbReference>
<keyword evidence="1" id="KW-0678">Repressor</keyword>
<dbReference type="RefSeq" id="WP_238721993.1">
    <property type="nucleotide sequence ID" value="NZ_JAHQCW010000021.1"/>
</dbReference>
<keyword evidence="4" id="KW-0804">Transcription</keyword>
<dbReference type="Pfam" id="PF00356">
    <property type="entry name" value="LacI"/>
    <property type="match status" value="1"/>
</dbReference>
<organism evidence="6 7">
    <name type="scientific">Diplocloster agilis</name>
    <dbReference type="NCBI Taxonomy" id="2850323"/>
    <lineage>
        <taxon>Bacteria</taxon>
        <taxon>Bacillati</taxon>
        <taxon>Bacillota</taxon>
        <taxon>Clostridia</taxon>
        <taxon>Lachnospirales</taxon>
        <taxon>Lachnospiraceae</taxon>
        <taxon>Diplocloster</taxon>
    </lineage>
</organism>
<dbReference type="GO" id="GO:0003700">
    <property type="term" value="F:DNA-binding transcription factor activity"/>
    <property type="evidence" value="ECO:0007669"/>
    <property type="project" value="TreeGrafter"/>
</dbReference>
<dbReference type="InterPro" id="IPR046335">
    <property type="entry name" value="LacI/GalR-like_sensor"/>
</dbReference>
<dbReference type="InterPro" id="IPR028082">
    <property type="entry name" value="Peripla_BP_I"/>
</dbReference>
<dbReference type="PROSITE" id="PS00356">
    <property type="entry name" value="HTH_LACI_1"/>
    <property type="match status" value="1"/>
</dbReference>
<keyword evidence="2" id="KW-0805">Transcription regulation</keyword>
<accession>A0A949K7W9</accession>
<dbReference type="PROSITE" id="PS50932">
    <property type="entry name" value="HTH_LACI_2"/>
    <property type="match status" value="1"/>
</dbReference>
<dbReference type="CDD" id="cd06267">
    <property type="entry name" value="PBP1_LacI_sugar_binding-like"/>
    <property type="match status" value="1"/>
</dbReference>
<dbReference type="Proteomes" id="UP000712157">
    <property type="component" value="Unassembled WGS sequence"/>
</dbReference>
<dbReference type="EMBL" id="JAHQCW010000021">
    <property type="protein sequence ID" value="MBU9737467.1"/>
    <property type="molecule type" value="Genomic_DNA"/>
</dbReference>
<dbReference type="CDD" id="cd01392">
    <property type="entry name" value="HTH_LacI"/>
    <property type="match status" value="1"/>
</dbReference>
<evidence type="ECO:0000313" key="7">
    <source>
        <dbReference type="Proteomes" id="UP000712157"/>
    </source>
</evidence>
<sequence length="340" mass="37984">MKPTLLDVAELAKVSRTTACRAMNNEGRIDEETRKRVLEAAKSLNYQPNRLAQSLRVKQSFVIGVIFSNLFAGHFYSEIFRGIEEYTSGQNYNLILGCSDGSVEKETELIESFQARQVDGLIMTPTNHMTPEAIEILENSKIPVVFIDRCSADYEHDYVGTDNLLGGKLAADYLKQLGHRNIAVCMGADAETMSVTDRLRGAVQVFEKEQMHYFTIMGKSKARNSKEFSYAAMLESMDMLKSNEATAVMAMSDSVALGASRALIEHGYRIGKDIALIGYNNDDFCPYLTVPLTTVGQPKYELGERAAELLLKKIRDKKSKCNTKIILKPKLVIRQSCGEF</sequence>
<protein>
    <submittedName>
        <fullName evidence="6">LacI family transcriptional regulator</fullName>
    </submittedName>
</protein>
<dbReference type="InterPro" id="IPR000843">
    <property type="entry name" value="HTH_LacI"/>
</dbReference>
<dbReference type="GO" id="GO:0000976">
    <property type="term" value="F:transcription cis-regulatory region binding"/>
    <property type="evidence" value="ECO:0007669"/>
    <property type="project" value="TreeGrafter"/>
</dbReference>
<feature type="domain" description="HTH lacI-type" evidence="5">
    <location>
        <begin position="3"/>
        <end position="57"/>
    </location>
</feature>
<name>A0A949K7W9_9FIRM</name>
<evidence type="ECO:0000256" key="3">
    <source>
        <dbReference type="ARBA" id="ARBA00023125"/>
    </source>
</evidence>
<proteinExistence type="predicted"/>
<dbReference type="SUPFAM" id="SSF53822">
    <property type="entry name" value="Periplasmic binding protein-like I"/>
    <property type="match status" value="1"/>
</dbReference>
<keyword evidence="3" id="KW-0238">DNA-binding</keyword>
<dbReference type="Gene3D" id="3.40.50.2300">
    <property type="match status" value="2"/>
</dbReference>
<dbReference type="SUPFAM" id="SSF47413">
    <property type="entry name" value="lambda repressor-like DNA-binding domains"/>
    <property type="match status" value="1"/>
</dbReference>
<gene>
    <name evidence="6" type="ORF">KTH89_13035</name>
</gene>
<dbReference type="PANTHER" id="PTHR30146:SF148">
    <property type="entry name" value="HTH-TYPE TRANSCRIPTIONAL REPRESSOR PURR-RELATED"/>
    <property type="match status" value="1"/>
</dbReference>
<keyword evidence="7" id="KW-1185">Reference proteome</keyword>
<evidence type="ECO:0000313" key="6">
    <source>
        <dbReference type="EMBL" id="MBU9737467.1"/>
    </source>
</evidence>
<evidence type="ECO:0000256" key="1">
    <source>
        <dbReference type="ARBA" id="ARBA00022491"/>
    </source>
</evidence>
<reference evidence="6" key="1">
    <citation type="submission" date="2021-06" db="EMBL/GenBank/DDBJ databases">
        <title>Description of novel taxa of the family Lachnospiraceae.</title>
        <authorList>
            <person name="Chaplin A.V."/>
            <person name="Sokolova S.R."/>
            <person name="Pikina A.P."/>
            <person name="Korzhanova M."/>
            <person name="Belova V."/>
            <person name="Korostin D."/>
            <person name="Efimov B.A."/>
        </authorList>
    </citation>
    <scope>NUCLEOTIDE SEQUENCE</scope>
    <source>
        <strain evidence="6">ASD5720</strain>
    </source>
</reference>
<dbReference type="InterPro" id="IPR010982">
    <property type="entry name" value="Lambda_DNA-bd_dom_sf"/>
</dbReference>
<dbReference type="SMART" id="SM00354">
    <property type="entry name" value="HTH_LACI"/>
    <property type="match status" value="1"/>
</dbReference>
<evidence type="ECO:0000256" key="2">
    <source>
        <dbReference type="ARBA" id="ARBA00023015"/>
    </source>
</evidence>
<dbReference type="Gene3D" id="1.10.260.40">
    <property type="entry name" value="lambda repressor-like DNA-binding domains"/>
    <property type="match status" value="1"/>
</dbReference>
<dbReference type="AlphaFoldDB" id="A0A949K7W9"/>
<evidence type="ECO:0000259" key="5">
    <source>
        <dbReference type="PROSITE" id="PS50932"/>
    </source>
</evidence>